<sequence length="117" mass="12300">MPEQQMRNVVLRAALGDCCSGLVRVVDDVQRLGLHLQTLILARGDDGAAVVTISLSVPCNAIAGFIATRLARHPGVGSVEVQSDCASQSLLHASLLQTQVDCRSVADPDRSIVSHTG</sequence>
<evidence type="ECO:0000313" key="1">
    <source>
        <dbReference type="EMBL" id="OSJ33464.1"/>
    </source>
</evidence>
<name>A0A1Y2JRR4_BRAJP</name>
<dbReference type="Proteomes" id="UP000193335">
    <property type="component" value="Unassembled WGS sequence"/>
</dbReference>
<reference evidence="1 2" key="1">
    <citation type="submission" date="2017-03" db="EMBL/GenBank/DDBJ databases">
        <title>Whole genome sequences of fourteen strains of Bradyrhizobium canariense and one strain of Bradyrhizobium japonicum isolated from Lupinus (Papilionoideae: Genisteae) species in Algeria.</title>
        <authorList>
            <person name="Crovadore J."/>
            <person name="Chekireb D."/>
            <person name="Brachmann A."/>
            <person name="Chablais R."/>
            <person name="Cochard B."/>
            <person name="Lefort F."/>
        </authorList>
    </citation>
    <scope>NUCLEOTIDE SEQUENCE [LARGE SCALE GENOMIC DNA]</scope>
    <source>
        <strain evidence="1 2">UBMA197</strain>
    </source>
</reference>
<organism evidence="1 2">
    <name type="scientific">Bradyrhizobium japonicum</name>
    <dbReference type="NCBI Taxonomy" id="375"/>
    <lineage>
        <taxon>Bacteria</taxon>
        <taxon>Pseudomonadati</taxon>
        <taxon>Pseudomonadota</taxon>
        <taxon>Alphaproteobacteria</taxon>
        <taxon>Hyphomicrobiales</taxon>
        <taxon>Nitrobacteraceae</taxon>
        <taxon>Bradyrhizobium</taxon>
    </lineage>
</organism>
<dbReference type="EMBL" id="NAFL01000241">
    <property type="protein sequence ID" value="OSJ33464.1"/>
    <property type="molecule type" value="Genomic_DNA"/>
</dbReference>
<comment type="caution">
    <text evidence="1">The sequence shown here is derived from an EMBL/GenBank/DDBJ whole genome shotgun (WGS) entry which is preliminary data.</text>
</comment>
<accession>A0A1Y2JRR4</accession>
<gene>
    <name evidence="1" type="ORF">BSZ19_15560</name>
</gene>
<dbReference type="AlphaFoldDB" id="A0A1Y2JRR4"/>
<protein>
    <submittedName>
        <fullName evidence="1">Uncharacterized protein</fullName>
    </submittedName>
</protein>
<proteinExistence type="predicted"/>
<evidence type="ECO:0000313" key="2">
    <source>
        <dbReference type="Proteomes" id="UP000193335"/>
    </source>
</evidence>